<dbReference type="CDD" id="cd00229">
    <property type="entry name" value="SGNH_hydrolase"/>
    <property type="match status" value="1"/>
</dbReference>
<dbReference type="GeneID" id="301047828"/>
<dbReference type="Pfam" id="PF13472">
    <property type="entry name" value="Lipase_GDSL_2"/>
    <property type="match status" value="1"/>
</dbReference>
<protein>
    <submittedName>
        <fullName evidence="3">G-D-S-L family lipolytic protein</fullName>
    </submittedName>
</protein>
<dbReference type="AlphaFoldDB" id="S4PNY6"/>
<gene>
    <name evidence="3" type="ORF">LOT_0678</name>
</gene>
<evidence type="ECO:0000313" key="3">
    <source>
        <dbReference type="EMBL" id="GAD16140.1"/>
    </source>
</evidence>
<dbReference type="InterPro" id="IPR036514">
    <property type="entry name" value="SGNH_hydro_sf"/>
</dbReference>
<keyword evidence="1" id="KW-0732">Signal</keyword>
<feature type="signal peptide" evidence="1">
    <location>
        <begin position="1"/>
        <end position="17"/>
    </location>
</feature>
<dbReference type="Proteomes" id="UP000016361">
    <property type="component" value="Unassembled WGS sequence"/>
</dbReference>
<organism evidence="3 4">
    <name type="scientific">Lentilactobacillus otakiensis DSM 19908 = JCM 15040</name>
    <dbReference type="NCBI Taxonomy" id="1423780"/>
    <lineage>
        <taxon>Bacteria</taxon>
        <taxon>Bacillati</taxon>
        <taxon>Bacillota</taxon>
        <taxon>Bacilli</taxon>
        <taxon>Lactobacillales</taxon>
        <taxon>Lactobacillaceae</taxon>
        <taxon>Lentilactobacillus</taxon>
    </lineage>
</organism>
<feature type="domain" description="SGNH hydrolase-type esterase" evidence="2">
    <location>
        <begin position="140"/>
        <end position="338"/>
    </location>
</feature>
<evidence type="ECO:0000313" key="4">
    <source>
        <dbReference type="Proteomes" id="UP000016361"/>
    </source>
</evidence>
<comment type="caution">
    <text evidence="3">The sequence shown here is derived from an EMBL/GenBank/DDBJ whole genome shotgun (WGS) entry which is preliminary data.</text>
</comment>
<dbReference type="STRING" id="1423780.FD05_GL000561"/>
<proteinExistence type="predicted"/>
<reference evidence="4" key="1">
    <citation type="journal article" date="2013" name="Genome Announc.">
        <title>Draft Genome Sequence of D-Branched-Chain Amino Acid Producer Lactobacillus otakiensis JCM 15040T, Isolated from a Traditional Japanese Pickle.</title>
        <authorList>
            <person name="Doi K."/>
            <person name="Mori K."/>
            <person name="Mutaguchi Y."/>
            <person name="Tashiro K."/>
            <person name="Fujino Y."/>
            <person name="Ohmori T."/>
            <person name="Kuhara S."/>
            <person name="Ohshima T."/>
        </authorList>
    </citation>
    <scope>NUCLEOTIDE SEQUENCE [LARGE SCALE GENOMIC DNA]</scope>
    <source>
        <strain evidence="4">JCM 15040</strain>
    </source>
</reference>
<evidence type="ECO:0000259" key="2">
    <source>
        <dbReference type="Pfam" id="PF13472"/>
    </source>
</evidence>
<dbReference type="InterPro" id="IPR013830">
    <property type="entry name" value="SGNH_hydro"/>
</dbReference>
<accession>S4PNY6</accession>
<dbReference type="eggNOG" id="ENOG50309KY">
    <property type="taxonomic scope" value="Bacteria"/>
</dbReference>
<dbReference type="RefSeq" id="WP_020280593.1">
    <property type="nucleotide sequence ID" value="NZ_AZED01000011.1"/>
</dbReference>
<dbReference type="OrthoDB" id="2320654at2"/>
<keyword evidence="4" id="KW-1185">Reference proteome</keyword>
<sequence>MQLLRRFMTFFAVLIFAGTADFLFNPSDTYAKHVNNIKVQSISRIHSHAYAVKKHAKLYTGVSFKHYIPAKHYLRTVWYRERLAKLTVNGKKKSAFQLRSANNKYTYWVFHSQVKGIACKSFKIALPAAGKRFVHKRIGVFGDSIPSGWDGYHFYLNDSYPDWTRKYLGSQPKLQNEAVPNAQIVGHEYRYVGGKYNKIVPRDISVVLKHNRKRIKSMNIIFVHAGTNDYTNWSGAGSLTNVSRHLYQEIRYIRKANPKAKVYGILPISRFGNYGQNCGNLPNMYGYTLNQLRRVEAAIYKSLGATVVDFDRIAPGVITAANRTMTLQDHKIHPTTRTAQKLGYYLAKWLIR</sequence>
<dbReference type="Gene3D" id="3.40.50.1110">
    <property type="entry name" value="SGNH hydrolase"/>
    <property type="match status" value="1"/>
</dbReference>
<dbReference type="SUPFAM" id="SSF52266">
    <property type="entry name" value="SGNH hydrolase"/>
    <property type="match status" value="1"/>
</dbReference>
<evidence type="ECO:0000256" key="1">
    <source>
        <dbReference type="SAM" id="SignalP"/>
    </source>
</evidence>
<feature type="chain" id="PRO_5039075287" evidence="1">
    <location>
        <begin position="18"/>
        <end position="352"/>
    </location>
</feature>
<name>S4PNY6_9LACO</name>
<dbReference type="EMBL" id="BASH01000002">
    <property type="protein sequence ID" value="GAD16140.1"/>
    <property type="molecule type" value="Genomic_DNA"/>
</dbReference>